<dbReference type="Proteomes" id="UP000185207">
    <property type="component" value="Unassembled WGS sequence"/>
</dbReference>
<dbReference type="AlphaFoldDB" id="A0A1N6J5U2"/>
<proteinExistence type="predicted"/>
<dbReference type="RefSeq" id="WP_074236398.1">
    <property type="nucleotide sequence ID" value="NZ_FSRK01000002.1"/>
</dbReference>
<gene>
    <name evidence="2" type="ORF">SAMN05444409_3315</name>
</gene>
<evidence type="ECO:0000313" key="2">
    <source>
        <dbReference type="EMBL" id="SIO39486.1"/>
    </source>
</evidence>
<reference evidence="3" key="1">
    <citation type="submission" date="2016-11" db="EMBL/GenBank/DDBJ databases">
        <authorList>
            <person name="Varghese N."/>
            <person name="Submissions S."/>
        </authorList>
    </citation>
    <scope>NUCLEOTIDE SEQUENCE [LARGE SCALE GENOMIC DNA]</scope>
    <source>
        <strain evidence="3">DSM 27623</strain>
    </source>
</reference>
<evidence type="ECO:0000313" key="3">
    <source>
        <dbReference type="Proteomes" id="UP000185207"/>
    </source>
</evidence>
<dbReference type="InterPro" id="IPR001296">
    <property type="entry name" value="Glyco_trans_1"/>
</dbReference>
<sequence>MKILYLTKYTRMAGSSRMRSYQYFPYLERSGMKITVKPFFDDDYLKDFYAGKKNISTVIKSYLRRFLVLFSVLKYNKVVIEKEIFPFIPAVAEWILKLFGIRYIVDYDDAIFHNYDQSSNPIIKKFLGNKIANVMRYSGIVIAGNHYLAEYAWRSGAKKIEIIPTVIDLDRYPIKANLDSEKFIVGWIGTKTTFEKHLLPCKNWVKELQSQDPNIQFNIVGIREDMDLGKNVKYIQWREKTEVSEILKMDVGIMPLQDSEWEKGKCAYKLIQYAACGIPGVASDVGMNKDVCIDNVTGQIAYEDQDWIDHILFLKNNSLQKKEMGNNARQLVEQKYCIQVTADKWCKILSK</sequence>
<dbReference type="OrthoDB" id="9815351at2"/>
<dbReference type="CDD" id="cd03801">
    <property type="entry name" value="GT4_PimA-like"/>
    <property type="match status" value="1"/>
</dbReference>
<dbReference type="Gene3D" id="3.40.50.2000">
    <property type="entry name" value="Glycogen Phosphorylase B"/>
    <property type="match status" value="2"/>
</dbReference>
<dbReference type="GO" id="GO:0016757">
    <property type="term" value="F:glycosyltransferase activity"/>
    <property type="evidence" value="ECO:0007669"/>
    <property type="project" value="InterPro"/>
</dbReference>
<feature type="domain" description="Glycosyl transferase family 1" evidence="1">
    <location>
        <begin position="205"/>
        <end position="330"/>
    </location>
</feature>
<dbReference type="PANTHER" id="PTHR12526">
    <property type="entry name" value="GLYCOSYLTRANSFERASE"/>
    <property type="match status" value="1"/>
</dbReference>
<organism evidence="2 3">
    <name type="scientific">Epilithonimonas zeae</name>
    <dbReference type="NCBI Taxonomy" id="1416779"/>
    <lineage>
        <taxon>Bacteria</taxon>
        <taxon>Pseudomonadati</taxon>
        <taxon>Bacteroidota</taxon>
        <taxon>Flavobacteriia</taxon>
        <taxon>Flavobacteriales</taxon>
        <taxon>Weeksellaceae</taxon>
        <taxon>Chryseobacterium group</taxon>
        <taxon>Epilithonimonas</taxon>
    </lineage>
</organism>
<name>A0A1N6J5U2_9FLAO</name>
<evidence type="ECO:0000259" key="1">
    <source>
        <dbReference type="Pfam" id="PF00534"/>
    </source>
</evidence>
<keyword evidence="2" id="KW-0808">Transferase</keyword>
<dbReference type="STRING" id="1416779.SAMN05444409_3315"/>
<protein>
    <submittedName>
        <fullName evidence="2">Glycosyltransferase involved in cell wall bisynthesis</fullName>
    </submittedName>
</protein>
<dbReference type="EMBL" id="FSRK01000002">
    <property type="protein sequence ID" value="SIO39486.1"/>
    <property type="molecule type" value="Genomic_DNA"/>
</dbReference>
<dbReference type="Pfam" id="PF00534">
    <property type="entry name" value="Glycos_transf_1"/>
    <property type="match status" value="1"/>
</dbReference>
<accession>A0A1N6J5U2</accession>
<keyword evidence="3" id="KW-1185">Reference proteome</keyword>
<dbReference type="SUPFAM" id="SSF53756">
    <property type="entry name" value="UDP-Glycosyltransferase/glycogen phosphorylase"/>
    <property type="match status" value="1"/>
</dbReference>